<gene>
    <name evidence="7" type="ORF">SAY87_015218</name>
</gene>
<keyword evidence="3 5" id="KW-1133">Transmembrane helix</keyword>
<comment type="subcellular location">
    <subcellularLocation>
        <location evidence="1">Membrane</location>
        <topology evidence="1">Single-pass membrane protein</topology>
    </subcellularLocation>
</comment>
<dbReference type="InterPro" id="IPR044839">
    <property type="entry name" value="NDR1-like"/>
</dbReference>
<keyword evidence="2 5" id="KW-0812">Transmembrane</keyword>
<comment type="caution">
    <text evidence="7">The sequence shown here is derived from an EMBL/GenBank/DDBJ whole genome shotgun (WGS) entry which is preliminary data.</text>
</comment>
<organism evidence="7 8">
    <name type="scientific">Trapa incisa</name>
    <dbReference type="NCBI Taxonomy" id="236973"/>
    <lineage>
        <taxon>Eukaryota</taxon>
        <taxon>Viridiplantae</taxon>
        <taxon>Streptophyta</taxon>
        <taxon>Embryophyta</taxon>
        <taxon>Tracheophyta</taxon>
        <taxon>Spermatophyta</taxon>
        <taxon>Magnoliopsida</taxon>
        <taxon>eudicotyledons</taxon>
        <taxon>Gunneridae</taxon>
        <taxon>Pentapetalae</taxon>
        <taxon>rosids</taxon>
        <taxon>malvids</taxon>
        <taxon>Myrtales</taxon>
        <taxon>Lythraceae</taxon>
        <taxon>Trapa</taxon>
    </lineage>
</organism>
<feature type="transmembrane region" description="Helical" evidence="5">
    <location>
        <begin position="43"/>
        <end position="66"/>
    </location>
</feature>
<reference evidence="7 8" key="1">
    <citation type="journal article" date="2023" name="Hortic Res">
        <title>Pangenome of water caltrop reveals structural variations and asymmetric subgenome divergence after allopolyploidization.</title>
        <authorList>
            <person name="Zhang X."/>
            <person name="Chen Y."/>
            <person name="Wang L."/>
            <person name="Yuan Y."/>
            <person name="Fang M."/>
            <person name="Shi L."/>
            <person name="Lu R."/>
            <person name="Comes H.P."/>
            <person name="Ma Y."/>
            <person name="Chen Y."/>
            <person name="Huang G."/>
            <person name="Zhou Y."/>
            <person name="Zheng Z."/>
            <person name="Qiu Y."/>
        </authorList>
    </citation>
    <scope>NUCLEOTIDE SEQUENCE [LARGE SCALE GENOMIC DNA]</scope>
    <source>
        <tissue evidence="7">Roots</tissue>
    </source>
</reference>
<evidence type="ECO:0000256" key="3">
    <source>
        <dbReference type="ARBA" id="ARBA00022989"/>
    </source>
</evidence>
<dbReference type="GO" id="GO:0016020">
    <property type="term" value="C:membrane"/>
    <property type="evidence" value="ECO:0007669"/>
    <property type="project" value="UniProtKB-SubCell"/>
</dbReference>
<evidence type="ECO:0000256" key="5">
    <source>
        <dbReference type="SAM" id="Phobius"/>
    </source>
</evidence>
<evidence type="ECO:0000256" key="1">
    <source>
        <dbReference type="ARBA" id="ARBA00004167"/>
    </source>
</evidence>
<dbReference type="AlphaFoldDB" id="A0AAN7H3J2"/>
<evidence type="ECO:0000313" key="8">
    <source>
        <dbReference type="Proteomes" id="UP001345219"/>
    </source>
</evidence>
<dbReference type="EMBL" id="JAXIOK010000019">
    <property type="protein sequence ID" value="KAK4748632.1"/>
    <property type="molecule type" value="Genomic_DNA"/>
</dbReference>
<evidence type="ECO:0000259" key="6">
    <source>
        <dbReference type="Pfam" id="PF03168"/>
    </source>
</evidence>
<dbReference type="GO" id="GO:0098542">
    <property type="term" value="P:defense response to other organism"/>
    <property type="evidence" value="ECO:0007669"/>
    <property type="project" value="InterPro"/>
</dbReference>
<evidence type="ECO:0000313" key="7">
    <source>
        <dbReference type="EMBL" id="KAK4748632.1"/>
    </source>
</evidence>
<feature type="domain" description="Late embryogenesis abundant protein LEA-2 subgroup" evidence="6">
    <location>
        <begin position="102"/>
        <end position="206"/>
    </location>
</feature>
<dbReference type="Pfam" id="PF03168">
    <property type="entry name" value="LEA_2"/>
    <property type="match status" value="1"/>
</dbReference>
<name>A0AAN7H3J2_9MYRT</name>
<evidence type="ECO:0000256" key="2">
    <source>
        <dbReference type="ARBA" id="ARBA00022692"/>
    </source>
</evidence>
<protein>
    <recommendedName>
        <fullName evidence="6">Late embryogenesis abundant protein LEA-2 subgroup domain-containing protein</fullName>
    </recommendedName>
</protein>
<evidence type="ECO:0000256" key="4">
    <source>
        <dbReference type="ARBA" id="ARBA00023136"/>
    </source>
</evidence>
<sequence length="222" mass="24438">MNTEENQGNPLAPARLYGWSDVEFAPKGPLPPLPRKRRRASKCFVYILLWLVVQAAISLVVALVVIRVETPRLRLADVAVKSLRHDSFTSPPSLNAILVANVSVKNKNFGAFRFNNGSSISVVYAGHPIGERVPIEAGRVRARHTGRVMNVTIQVKSDWLGADVAAKNLSDDLSSGMVLVSTYASLRGRIRVWGIVRRRTSDMNCTIALNLNSSSVQYVRCT</sequence>
<accession>A0AAN7H3J2</accession>
<dbReference type="PANTHER" id="PTHR31234:SF2">
    <property type="entry name" value="OS05G0199100 PROTEIN"/>
    <property type="match status" value="1"/>
</dbReference>
<dbReference type="PANTHER" id="PTHR31234">
    <property type="entry name" value="LATE EMBRYOGENESIS ABUNDANT (LEA) HYDROXYPROLINE-RICH GLYCOPROTEIN FAMILY"/>
    <property type="match status" value="1"/>
</dbReference>
<proteinExistence type="predicted"/>
<keyword evidence="4 5" id="KW-0472">Membrane</keyword>
<keyword evidence="8" id="KW-1185">Reference proteome</keyword>
<dbReference type="InterPro" id="IPR004864">
    <property type="entry name" value="LEA_2"/>
</dbReference>
<dbReference type="Proteomes" id="UP001345219">
    <property type="component" value="Chromosome 12"/>
</dbReference>